<protein>
    <submittedName>
        <fullName evidence="1">Uncharacterized protein</fullName>
    </submittedName>
</protein>
<accession>A1ZGL0</accession>
<dbReference type="RefSeq" id="WP_002694934.1">
    <property type="nucleotide sequence ID" value="NZ_AAWS01000006.1"/>
</dbReference>
<dbReference type="Proteomes" id="UP000004095">
    <property type="component" value="Unassembled WGS sequence"/>
</dbReference>
<evidence type="ECO:0000313" key="2">
    <source>
        <dbReference type="Proteomes" id="UP000004095"/>
    </source>
</evidence>
<dbReference type="EMBL" id="AAWS01000006">
    <property type="protein sequence ID" value="EAY30627.1"/>
    <property type="molecule type" value="Genomic_DNA"/>
</dbReference>
<keyword evidence="2" id="KW-1185">Reference proteome</keyword>
<dbReference type="eggNOG" id="ENOG502ZCX1">
    <property type="taxonomic scope" value="Bacteria"/>
</dbReference>
<proteinExistence type="predicted"/>
<organism evidence="1 2">
    <name type="scientific">Microscilla marina ATCC 23134</name>
    <dbReference type="NCBI Taxonomy" id="313606"/>
    <lineage>
        <taxon>Bacteria</taxon>
        <taxon>Pseudomonadati</taxon>
        <taxon>Bacteroidota</taxon>
        <taxon>Cytophagia</taxon>
        <taxon>Cytophagales</taxon>
        <taxon>Microscillaceae</taxon>
        <taxon>Microscilla</taxon>
    </lineage>
</organism>
<comment type="caution">
    <text evidence="1">The sequence shown here is derived from an EMBL/GenBank/DDBJ whole genome shotgun (WGS) entry which is preliminary data.</text>
</comment>
<gene>
    <name evidence="1" type="ORF">M23134_03265</name>
</gene>
<dbReference type="OrthoDB" id="1490320at2"/>
<dbReference type="AlphaFoldDB" id="A1ZGL0"/>
<evidence type="ECO:0000313" key="1">
    <source>
        <dbReference type="EMBL" id="EAY30627.1"/>
    </source>
</evidence>
<name>A1ZGL0_MICM2</name>
<sequence>MNIIKKIKAFYQRHKTTMNSVSPEDAIVIAQSHQGRLTAGQLARNSSLNYLQASLKLHCLSQKGYFRTALTDAGEVYLLKQGKEAGSLSHFSKKHLHLTDAEVLSAAIEHSGSLTPTRLCVATGSSIDVAQKKLEELHLKGVFELEVTNSGVILYVLNETDWREDSSTKKVG</sequence>
<reference evidence="1 2" key="1">
    <citation type="submission" date="2007-01" db="EMBL/GenBank/DDBJ databases">
        <authorList>
            <person name="Haygood M."/>
            <person name="Podell S."/>
            <person name="Anderson C."/>
            <person name="Hopkinson B."/>
            <person name="Roe K."/>
            <person name="Barbeau K."/>
            <person name="Gaasterland T."/>
            <person name="Ferriera S."/>
            <person name="Johnson J."/>
            <person name="Kravitz S."/>
            <person name="Beeson K."/>
            <person name="Sutton G."/>
            <person name="Rogers Y.-H."/>
            <person name="Friedman R."/>
            <person name="Frazier M."/>
            <person name="Venter J.C."/>
        </authorList>
    </citation>
    <scope>NUCLEOTIDE SEQUENCE [LARGE SCALE GENOMIC DNA]</scope>
    <source>
        <strain evidence="1 2">ATCC 23134</strain>
    </source>
</reference>